<dbReference type="Proteomes" id="UP001224775">
    <property type="component" value="Unassembled WGS sequence"/>
</dbReference>
<feature type="domain" description="GST N-terminal" evidence="1">
    <location>
        <begin position="31"/>
        <end position="130"/>
    </location>
</feature>
<name>A0AAD9DFE6_9STRA</name>
<comment type="caution">
    <text evidence="2">The sequence shown here is derived from an EMBL/GenBank/DDBJ whole genome shotgun (WGS) entry which is preliminary data.</text>
</comment>
<dbReference type="Gene3D" id="1.20.1050.10">
    <property type="match status" value="1"/>
</dbReference>
<organism evidence="2 3">
    <name type="scientific">Skeletonema marinoi</name>
    <dbReference type="NCBI Taxonomy" id="267567"/>
    <lineage>
        <taxon>Eukaryota</taxon>
        <taxon>Sar</taxon>
        <taxon>Stramenopiles</taxon>
        <taxon>Ochrophyta</taxon>
        <taxon>Bacillariophyta</taxon>
        <taxon>Coscinodiscophyceae</taxon>
        <taxon>Thalassiosirophycidae</taxon>
        <taxon>Thalassiosirales</taxon>
        <taxon>Skeletonemataceae</taxon>
        <taxon>Skeletonema</taxon>
        <taxon>Skeletonema marinoi-dohrnii complex</taxon>
    </lineage>
</organism>
<dbReference type="InterPro" id="IPR036249">
    <property type="entry name" value="Thioredoxin-like_sf"/>
</dbReference>
<dbReference type="InterPro" id="IPR004045">
    <property type="entry name" value="Glutathione_S-Trfase_N"/>
</dbReference>
<accession>A0AAD9DFE6</accession>
<protein>
    <recommendedName>
        <fullName evidence="1">GST N-terminal domain-containing protein</fullName>
    </recommendedName>
</protein>
<dbReference type="SUPFAM" id="SSF52833">
    <property type="entry name" value="Thioredoxin-like"/>
    <property type="match status" value="1"/>
</dbReference>
<dbReference type="AlphaFoldDB" id="A0AAD9DFE6"/>
<dbReference type="PROSITE" id="PS50404">
    <property type="entry name" value="GST_NTER"/>
    <property type="match status" value="1"/>
</dbReference>
<proteinExistence type="predicted"/>
<dbReference type="EMBL" id="JATAAI010000008">
    <property type="protein sequence ID" value="KAK1743805.1"/>
    <property type="molecule type" value="Genomic_DNA"/>
</dbReference>
<sequence length="218" mass="24438">MIILFPLSFVSRSHSPLVSHILSANMIDADVEYTFHCYDHCPFGNRVAFLMDHFGIKYKKVVYGYGSGALPKDCEGKGYDGDLNPRRLTGKKQLPVLEGAGVPIVKPDDIGMAESLEICSFLIGRHQLVCPCATGRPDIKSIESYLLDKKVMNPLKLTRLTKIPVADWADPRDISYHLWKHQKKGDILEYSSEEDAEAIKDLNSKLIEFAARSRVISV</sequence>
<gene>
    <name evidence="2" type="ORF">QTG54_005402</name>
</gene>
<evidence type="ECO:0000313" key="3">
    <source>
        <dbReference type="Proteomes" id="UP001224775"/>
    </source>
</evidence>
<reference evidence="2" key="1">
    <citation type="submission" date="2023-06" db="EMBL/GenBank/DDBJ databases">
        <title>Survivors Of The Sea: Transcriptome response of Skeletonema marinoi to long-term dormancy.</title>
        <authorList>
            <person name="Pinder M.I.M."/>
            <person name="Kourtchenko O."/>
            <person name="Robertson E.K."/>
            <person name="Larsson T."/>
            <person name="Maumus F."/>
            <person name="Osuna-Cruz C.M."/>
            <person name="Vancaester E."/>
            <person name="Stenow R."/>
            <person name="Vandepoele K."/>
            <person name="Ploug H."/>
            <person name="Bruchert V."/>
            <person name="Godhe A."/>
            <person name="Topel M."/>
        </authorList>
    </citation>
    <scope>NUCLEOTIDE SEQUENCE</scope>
    <source>
        <strain evidence="2">R05AC</strain>
    </source>
</reference>
<keyword evidence="3" id="KW-1185">Reference proteome</keyword>
<dbReference type="Gene3D" id="3.40.30.10">
    <property type="entry name" value="Glutaredoxin"/>
    <property type="match status" value="1"/>
</dbReference>
<evidence type="ECO:0000259" key="1">
    <source>
        <dbReference type="PROSITE" id="PS50404"/>
    </source>
</evidence>
<evidence type="ECO:0000313" key="2">
    <source>
        <dbReference type="EMBL" id="KAK1743805.1"/>
    </source>
</evidence>